<feature type="signal peptide" evidence="4">
    <location>
        <begin position="1"/>
        <end position="18"/>
    </location>
</feature>
<dbReference type="GO" id="GO:0030246">
    <property type="term" value="F:carbohydrate binding"/>
    <property type="evidence" value="ECO:0007669"/>
    <property type="project" value="InterPro"/>
</dbReference>
<comment type="subunit">
    <text evidence="2">Monomer.</text>
</comment>
<keyword evidence="6" id="KW-1185">Reference proteome</keyword>
<dbReference type="RefSeq" id="WP_147205874.1">
    <property type="nucleotide sequence ID" value="NZ_BJYT01000028.1"/>
</dbReference>
<sequence length="323" mass="36866">MKKLLLLSLVLLAWNTYASPNEDFPSASISNNVVKATLLLPDKEKGYYQATRFDWSGVIESLEFDGHSYFGQWFKNYNPKTHDAIKGPVEEFEPIGYDDAKVGEKFLKIGVGALSKTNEKPYSAFALYDIENAGTWKVKTRKDAIEFMQELKDESGYGYIYTKTVRLVKGKPQLILEHSLKNIGTKTLETNAYDHNFFLIDKELTGPNIRIKFPFEISGTGRGLGTIAEFKGKEINFLRELKDKEDMFIGSVNGYTNDAKDYDFRIENVKSGAGVRFRCDQPLSKLVFWANPNTACPEPYIHIQAGPGQEFKWNITYEFYTFH</sequence>
<evidence type="ECO:0000313" key="6">
    <source>
        <dbReference type="Proteomes" id="UP000321513"/>
    </source>
</evidence>
<evidence type="ECO:0000256" key="2">
    <source>
        <dbReference type="ARBA" id="ARBA00011245"/>
    </source>
</evidence>
<dbReference type="OrthoDB" id="5621785at2"/>
<keyword evidence="3" id="KW-0106">Calcium</keyword>
<evidence type="ECO:0000256" key="3">
    <source>
        <dbReference type="ARBA" id="ARBA00022837"/>
    </source>
</evidence>
<evidence type="ECO:0008006" key="7">
    <source>
        <dbReference type="Google" id="ProtNLM"/>
    </source>
</evidence>
<comment type="cofactor">
    <cofactor evidence="1">
        <name>Ca(2+)</name>
        <dbReference type="ChEBI" id="CHEBI:29108"/>
    </cofactor>
</comment>
<dbReference type="EMBL" id="BJYT01000028">
    <property type="protein sequence ID" value="GEO11758.1"/>
    <property type="molecule type" value="Genomic_DNA"/>
</dbReference>
<organism evidence="5 6">
    <name type="scientific">Segetibacter aerophilus</name>
    <dbReference type="NCBI Taxonomy" id="670293"/>
    <lineage>
        <taxon>Bacteria</taxon>
        <taxon>Pseudomonadati</taxon>
        <taxon>Bacteroidota</taxon>
        <taxon>Chitinophagia</taxon>
        <taxon>Chitinophagales</taxon>
        <taxon>Chitinophagaceae</taxon>
        <taxon>Segetibacter</taxon>
    </lineage>
</organism>
<dbReference type="GO" id="GO:0005975">
    <property type="term" value="P:carbohydrate metabolic process"/>
    <property type="evidence" value="ECO:0007669"/>
    <property type="project" value="InterPro"/>
</dbReference>
<evidence type="ECO:0000256" key="1">
    <source>
        <dbReference type="ARBA" id="ARBA00001913"/>
    </source>
</evidence>
<dbReference type="InterPro" id="IPR011013">
    <property type="entry name" value="Gal_mutarotase_sf_dom"/>
</dbReference>
<dbReference type="SUPFAM" id="SSF74650">
    <property type="entry name" value="Galactose mutarotase-like"/>
    <property type="match status" value="1"/>
</dbReference>
<name>A0A512BIF2_9BACT</name>
<dbReference type="Gene3D" id="2.70.98.10">
    <property type="match status" value="1"/>
</dbReference>
<proteinExistence type="predicted"/>
<comment type="caution">
    <text evidence="5">The sequence shown here is derived from an EMBL/GenBank/DDBJ whole genome shotgun (WGS) entry which is preliminary data.</text>
</comment>
<protein>
    <recommendedName>
        <fullName evidence="7">Aldose 1-epimerase</fullName>
    </recommendedName>
</protein>
<evidence type="ECO:0000256" key="4">
    <source>
        <dbReference type="SAM" id="SignalP"/>
    </source>
</evidence>
<dbReference type="Proteomes" id="UP000321513">
    <property type="component" value="Unassembled WGS sequence"/>
</dbReference>
<accession>A0A512BIF2</accession>
<evidence type="ECO:0000313" key="5">
    <source>
        <dbReference type="EMBL" id="GEO11758.1"/>
    </source>
</evidence>
<keyword evidence="4" id="KW-0732">Signal</keyword>
<feature type="chain" id="PRO_5022027593" description="Aldose 1-epimerase" evidence="4">
    <location>
        <begin position="19"/>
        <end position="323"/>
    </location>
</feature>
<dbReference type="GO" id="GO:0003824">
    <property type="term" value="F:catalytic activity"/>
    <property type="evidence" value="ECO:0007669"/>
    <property type="project" value="InterPro"/>
</dbReference>
<dbReference type="AlphaFoldDB" id="A0A512BIF2"/>
<reference evidence="5 6" key="1">
    <citation type="submission" date="2019-07" db="EMBL/GenBank/DDBJ databases">
        <title>Whole genome shotgun sequence of Segetibacter aerophilus NBRC 106135.</title>
        <authorList>
            <person name="Hosoyama A."/>
            <person name="Uohara A."/>
            <person name="Ohji S."/>
            <person name="Ichikawa N."/>
        </authorList>
    </citation>
    <scope>NUCLEOTIDE SEQUENCE [LARGE SCALE GENOMIC DNA]</scope>
    <source>
        <strain evidence="5 6">NBRC 106135</strain>
    </source>
</reference>
<gene>
    <name evidence="5" type="ORF">SAE01_42540</name>
</gene>
<dbReference type="InterPro" id="IPR014718">
    <property type="entry name" value="GH-type_carb-bd"/>
</dbReference>